<sequence length="78" mass="8298">MTQRLMKAKAVLSGHVTVEAAASLLQWMIEHPKAELHMGGVTHLHAAALQAIAASRNRIASAPEDAFCAKALARLGRT</sequence>
<organism evidence="1 2">
    <name type="scientific">Methylosinus trichosporium (strain ATCC 35070 / NCIMB 11131 / UNIQEM 75 / OB3b)</name>
    <dbReference type="NCBI Taxonomy" id="595536"/>
    <lineage>
        <taxon>Bacteria</taxon>
        <taxon>Pseudomonadati</taxon>
        <taxon>Pseudomonadota</taxon>
        <taxon>Alphaproteobacteria</taxon>
        <taxon>Hyphomicrobiales</taxon>
        <taxon>Methylocystaceae</taxon>
        <taxon>Methylosinus</taxon>
    </lineage>
</organism>
<reference evidence="2" key="1">
    <citation type="submission" date="2017-10" db="EMBL/GenBank/DDBJ databases">
        <title>Completed PacBio SMRT sequence of Methylosinus trichosporium OB3b reveals presence of a third large plasmid.</title>
        <authorList>
            <person name="Charles T.C."/>
            <person name="Lynch M.D.J."/>
            <person name="Heil J.R."/>
            <person name="Cheng J."/>
        </authorList>
    </citation>
    <scope>NUCLEOTIDE SEQUENCE [LARGE SCALE GENOMIC DNA]</scope>
    <source>
        <strain evidence="2">OB3b</strain>
        <plasmid evidence="2">pob3b1</plasmid>
    </source>
</reference>
<protein>
    <submittedName>
        <fullName evidence="1">Uncharacterized protein</fullName>
    </submittedName>
</protein>
<dbReference type="STRING" id="595536.GCA_000178815_00158"/>
<dbReference type="AlphaFoldDB" id="A0A2D2D6H2"/>
<dbReference type="RefSeq" id="WP_003613800.1">
    <property type="nucleotide sequence ID" value="NZ_ADVE02000002.1"/>
</dbReference>
<dbReference type="EMBL" id="CP023738">
    <property type="protein sequence ID" value="ATQ70620.1"/>
    <property type="molecule type" value="Genomic_DNA"/>
</dbReference>
<name>A0A2D2D6H2_METT3</name>
<accession>A0A2D2D6H2</accession>
<dbReference type="Proteomes" id="UP000230709">
    <property type="component" value="Plasmid pOB3b1"/>
</dbReference>
<dbReference type="KEGG" id="mtw:CQW49_21745"/>
<evidence type="ECO:0000313" key="2">
    <source>
        <dbReference type="Proteomes" id="UP000230709"/>
    </source>
</evidence>
<keyword evidence="1" id="KW-0614">Plasmid</keyword>
<proteinExistence type="predicted"/>
<geneLocation type="plasmid" evidence="2">
    <name>pob3b1</name>
</geneLocation>
<gene>
    <name evidence="1" type="ORF">CQW49_21745</name>
</gene>
<evidence type="ECO:0000313" key="1">
    <source>
        <dbReference type="EMBL" id="ATQ70620.1"/>
    </source>
</evidence>
<keyword evidence="2" id="KW-1185">Reference proteome</keyword>